<dbReference type="PANTHER" id="PTHR31635">
    <property type="entry name" value="REVERSE TRANSCRIPTASE DOMAIN-CONTAINING PROTEIN-RELATED"/>
    <property type="match status" value="1"/>
</dbReference>
<organism evidence="2 3">
    <name type="scientific">Dioscorea cayennensis subsp. rotundata</name>
    <name type="common">White Guinea yam</name>
    <name type="synonym">Dioscorea rotundata</name>
    <dbReference type="NCBI Taxonomy" id="55577"/>
    <lineage>
        <taxon>Eukaryota</taxon>
        <taxon>Viridiplantae</taxon>
        <taxon>Streptophyta</taxon>
        <taxon>Embryophyta</taxon>
        <taxon>Tracheophyta</taxon>
        <taxon>Spermatophyta</taxon>
        <taxon>Magnoliopsida</taxon>
        <taxon>Liliopsida</taxon>
        <taxon>Dioscoreales</taxon>
        <taxon>Dioscoreaceae</taxon>
        <taxon>Dioscorea</taxon>
    </lineage>
</organism>
<dbReference type="SUPFAM" id="SSF56219">
    <property type="entry name" value="DNase I-like"/>
    <property type="match status" value="1"/>
</dbReference>
<dbReference type="Proteomes" id="UP001515500">
    <property type="component" value="Chromosome 14"/>
</dbReference>
<feature type="domain" description="Reverse transcriptase" evidence="1">
    <location>
        <begin position="462"/>
        <end position="742"/>
    </location>
</feature>
<dbReference type="InterPro" id="IPR036691">
    <property type="entry name" value="Endo/exonu/phosph_ase_sf"/>
</dbReference>
<name>A0AB40CJL7_DIOCR</name>
<gene>
    <name evidence="3" type="primary">LOC120276159</name>
</gene>
<dbReference type="PROSITE" id="PS50878">
    <property type="entry name" value="RT_POL"/>
    <property type="match status" value="1"/>
</dbReference>
<dbReference type="GO" id="GO:0003824">
    <property type="term" value="F:catalytic activity"/>
    <property type="evidence" value="ECO:0007669"/>
    <property type="project" value="InterPro"/>
</dbReference>
<evidence type="ECO:0000313" key="2">
    <source>
        <dbReference type="Proteomes" id="UP001515500"/>
    </source>
</evidence>
<dbReference type="Pfam" id="PF03372">
    <property type="entry name" value="Exo_endo_phos"/>
    <property type="match status" value="1"/>
</dbReference>
<sequence>MNRFNLVCWNCRGISSGDISNRAHNFIRKFKPLIVCFVETKANEDRVYRFCQKLPADWDWAAILADGFSGGIIVAWNKIIGTVSPVVSSRRALHLVISNNVYSNCLISVIYNASNSQSQRNLWYELSKLSAFNIPWFLIGDFNAITSSEEHRGGSFAYYSRKALNFLNFIEANNLLDLQFSGPKYTWCNNQSGVARRWAMLDRGLINLAWSSLFGSYTLRHLPRLHSDHAPLLFSGFKHISNHKSSFRFENYWIDYIGCHNAVHSAWDFHPYGNPIHAFTHLLARSRSKIIDWRASGLSNLDADIINTENAITSLEVTDSLNADDLPVLEEMYAKLTALQRLNSKKWSQRARMQWIRDGDMNTKFFHNINAPVGTSTPFLKFEISMGLLSLIDVLAALPDDLPCLSSVDCDFLSREVSREEIHMTVLDLPSGKSPGPDGFNAEFYKFFWADIGDQLTDAIQYFFANSIMPFSWGKTFISLIPKKDNPSSVSDYRPISLCNVCYKVISKILANRLKLVLPKLIGREQVGFVVGRCAFDNIIALQEVVHSLEKDYLHPPRMLIKIDIEKAYDTVSWNAILATLTKMNFPSSWISWISACLHSTSFSLLINGQPSPWFKSCRGIRHGDPLSSFLFIIVSQNLTSILNHAQNLGMIPGFCNLLKYNFNHLMYADDLILITHASRRIARNINLCLSIYSNISGQCPNVNKSAVFFPSWFNSRVTKSISSILNFNIASFPLTYLGVFVSPKRLAKQVFNSMVIKITRQCSRWNQSFLSPAAKVVLINYSLLSIPIYYLSVCPVYDTTLQEINRVVRRFFWHKGSNRNGIPAVAWDDITRSKTEGGLAIRNLIHAKHSLMAKNILHYYNYDDFIWVDILHVKYGGNNSWVDVPPAQCSWFFKGLLSSAHKLRSCFWIKTVNPNKTSLLYHPWCLDIPLAFKPTYINSDLDLQSMNLCDFLCNDSWDWNKLFMLFGENFLFFTNKLGVIDCRSSNHWVWSPKSGSSKLASSVYHFLNHNHNWVGWKKLWELNVAPRVKHFIWLVFRGRISTSEYLYSIGLGPRNACALCGLKLETIDHLFVQCPRAIDVWTSVCQKLNISISFLDGFRSGSWITFDGHSLFIKSVIAGL</sequence>
<dbReference type="SUPFAM" id="SSF56672">
    <property type="entry name" value="DNA/RNA polymerases"/>
    <property type="match status" value="1"/>
</dbReference>
<dbReference type="AlphaFoldDB" id="A0AB40CJL7"/>
<dbReference type="Pfam" id="PF00078">
    <property type="entry name" value="RVT_1"/>
    <property type="match status" value="1"/>
</dbReference>
<dbReference type="Gene3D" id="3.60.10.10">
    <property type="entry name" value="Endonuclease/exonuclease/phosphatase"/>
    <property type="match status" value="1"/>
</dbReference>
<dbReference type="InterPro" id="IPR000477">
    <property type="entry name" value="RT_dom"/>
</dbReference>
<protein>
    <submittedName>
        <fullName evidence="3">Uncharacterized protein LOC120276159</fullName>
    </submittedName>
</protein>
<dbReference type="InterPro" id="IPR026960">
    <property type="entry name" value="RVT-Znf"/>
</dbReference>
<dbReference type="RefSeq" id="XP_039138822.1">
    <property type="nucleotide sequence ID" value="XM_039282888.1"/>
</dbReference>
<evidence type="ECO:0000313" key="3">
    <source>
        <dbReference type="RefSeq" id="XP_039138822.1"/>
    </source>
</evidence>
<dbReference type="PANTHER" id="PTHR31635:SF196">
    <property type="entry name" value="REVERSE TRANSCRIPTASE DOMAIN-CONTAINING PROTEIN-RELATED"/>
    <property type="match status" value="1"/>
</dbReference>
<proteinExistence type="predicted"/>
<accession>A0AB40CJL7</accession>
<dbReference type="InterPro" id="IPR043502">
    <property type="entry name" value="DNA/RNA_pol_sf"/>
</dbReference>
<keyword evidence="2" id="KW-1185">Reference proteome</keyword>
<dbReference type="GeneID" id="120276159"/>
<dbReference type="InterPro" id="IPR005135">
    <property type="entry name" value="Endo/exonuclease/phosphatase"/>
</dbReference>
<evidence type="ECO:0000259" key="1">
    <source>
        <dbReference type="PROSITE" id="PS50878"/>
    </source>
</evidence>
<dbReference type="CDD" id="cd01650">
    <property type="entry name" value="RT_nLTR_like"/>
    <property type="match status" value="1"/>
</dbReference>
<dbReference type="Pfam" id="PF13966">
    <property type="entry name" value="zf-RVT"/>
    <property type="match status" value="1"/>
</dbReference>
<reference evidence="3" key="1">
    <citation type="submission" date="2025-08" db="UniProtKB">
        <authorList>
            <consortium name="RefSeq"/>
        </authorList>
    </citation>
    <scope>IDENTIFICATION</scope>
</reference>